<dbReference type="InterPro" id="IPR052350">
    <property type="entry name" value="Metallo-dep_Lactonases"/>
</dbReference>
<dbReference type="RefSeq" id="WP_408336650.1">
    <property type="nucleotide sequence ID" value="NZ_JAQQCF010000010.1"/>
</dbReference>
<comment type="similarity">
    <text evidence="1">Belongs to the metallo-dependent hydrolases superfamily.</text>
</comment>
<dbReference type="EMBL" id="JAQQCF010000010">
    <property type="protein sequence ID" value="MFM0637777.1"/>
    <property type="molecule type" value="Genomic_DNA"/>
</dbReference>
<comment type="caution">
    <text evidence="3">The sequence shown here is derived from an EMBL/GenBank/DDBJ whole genome shotgun (WGS) entry which is preliminary data.</text>
</comment>
<evidence type="ECO:0000259" key="2">
    <source>
        <dbReference type="Pfam" id="PF04909"/>
    </source>
</evidence>
<proteinExistence type="inferred from homology"/>
<organism evidence="3 4">
    <name type="scientific">Paraburkholderia metrosideri</name>
    <dbReference type="NCBI Taxonomy" id="580937"/>
    <lineage>
        <taxon>Bacteria</taxon>
        <taxon>Pseudomonadati</taxon>
        <taxon>Pseudomonadota</taxon>
        <taxon>Betaproteobacteria</taxon>
        <taxon>Burkholderiales</taxon>
        <taxon>Burkholderiaceae</taxon>
        <taxon>Paraburkholderia</taxon>
    </lineage>
</organism>
<feature type="domain" description="Amidohydrolase-related" evidence="2">
    <location>
        <begin position="20"/>
        <end position="313"/>
    </location>
</feature>
<dbReference type="Pfam" id="PF04909">
    <property type="entry name" value="Amidohydro_2"/>
    <property type="match status" value="1"/>
</dbReference>
<accession>A0ABW9DSY3</accession>
<reference evidence="3 4" key="1">
    <citation type="journal article" date="2024" name="Chem. Sci.">
        <title>Discovery of megapolipeptins by genome mining of a Burkholderiales bacteria collection.</title>
        <authorList>
            <person name="Paulo B.S."/>
            <person name="Recchia M.J.J."/>
            <person name="Lee S."/>
            <person name="Fergusson C.H."/>
            <person name="Romanowski S.B."/>
            <person name="Hernandez A."/>
            <person name="Krull N."/>
            <person name="Liu D.Y."/>
            <person name="Cavanagh H."/>
            <person name="Bos A."/>
            <person name="Gray C.A."/>
            <person name="Murphy B.T."/>
            <person name="Linington R.G."/>
            <person name="Eustaquio A.S."/>
        </authorList>
    </citation>
    <scope>NUCLEOTIDE SEQUENCE [LARGE SCALE GENOMIC DNA]</scope>
    <source>
        <strain evidence="3 4">RL17-338-BIC-A</strain>
    </source>
</reference>
<dbReference type="Gene3D" id="3.20.20.140">
    <property type="entry name" value="Metal-dependent hydrolases"/>
    <property type="match status" value="1"/>
</dbReference>
<dbReference type="PANTHER" id="PTHR43569">
    <property type="entry name" value="AMIDOHYDROLASE"/>
    <property type="match status" value="1"/>
</dbReference>
<evidence type="ECO:0000313" key="3">
    <source>
        <dbReference type="EMBL" id="MFM0637777.1"/>
    </source>
</evidence>
<dbReference type="SUPFAM" id="SSF51556">
    <property type="entry name" value="Metallo-dependent hydrolases"/>
    <property type="match status" value="1"/>
</dbReference>
<dbReference type="PANTHER" id="PTHR43569:SF2">
    <property type="entry name" value="AMIDOHYDROLASE-RELATED DOMAIN-CONTAINING PROTEIN"/>
    <property type="match status" value="1"/>
</dbReference>
<gene>
    <name evidence="3" type="ORF">PQQ63_13845</name>
</gene>
<sequence length="320" mass="35151">MPPPQDNTNAAAGQPIKLFDSHAHLVADDQARYPRNPMKRSPNAPPRLPGVIGLPGGKHGAKPINEVPDVARMLPWMEEERVEGAVAVQKRMVYRYDNSYILDSSDEYPEVFSAVVILDAEDEGTPAVVRSAIEQHGLAGVRLFGGREADGTMPWLNSPRALQTWAVADEYGIVMDLEVLAIGGGGPSVPAIIELAHRFPNVRVVLDHMLEPEVEDDSYGFDARFVPLAAEPNIFFKFTSINLDIYRETDTPADEVLRRAVDMFGADRIMWGSDIGTSSGTYKDMVQRILDAAVLLTDAERHAVLYETGKKVFVKGGVRA</sequence>
<name>A0ABW9DSY3_9BURK</name>
<evidence type="ECO:0000313" key="4">
    <source>
        <dbReference type="Proteomes" id="UP001629432"/>
    </source>
</evidence>
<dbReference type="InterPro" id="IPR032466">
    <property type="entry name" value="Metal_Hydrolase"/>
</dbReference>
<dbReference type="Proteomes" id="UP001629432">
    <property type="component" value="Unassembled WGS sequence"/>
</dbReference>
<dbReference type="InterPro" id="IPR006680">
    <property type="entry name" value="Amidohydro-rel"/>
</dbReference>
<protein>
    <submittedName>
        <fullName evidence="3">Amidohydrolase family protein</fullName>
    </submittedName>
</protein>
<evidence type="ECO:0000256" key="1">
    <source>
        <dbReference type="ARBA" id="ARBA00038310"/>
    </source>
</evidence>
<keyword evidence="4" id="KW-1185">Reference proteome</keyword>